<feature type="domain" description="Alpha-L-fucosidase C-terminal" evidence="8">
    <location>
        <begin position="406"/>
        <end position="475"/>
    </location>
</feature>
<comment type="function">
    <text evidence="1">Alpha-L-fucosidase is responsible for hydrolyzing the alpha-1,6-linked fucose joined to the reducing-end N-acetylglucosamine of the carbohydrate moieties of glycoproteins.</text>
</comment>
<dbReference type="InterPro" id="IPR016286">
    <property type="entry name" value="FUC_metazoa-typ"/>
</dbReference>
<accession>A0A855XQJ4</accession>
<dbReference type="GO" id="GO:0016139">
    <property type="term" value="P:glycoside catabolic process"/>
    <property type="evidence" value="ECO:0007669"/>
    <property type="project" value="TreeGrafter"/>
</dbReference>
<organism evidence="9 11">
    <name type="scientific">Paenibacillus pabuli</name>
    <dbReference type="NCBI Taxonomy" id="1472"/>
    <lineage>
        <taxon>Bacteria</taxon>
        <taxon>Bacillati</taxon>
        <taxon>Bacillota</taxon>
        <taxon>Bacilli</taxon>
        <taxon>Bacillales</taxon>
        <taxon>Paenibacillaceae</taxon>
        <taxon>Paenibacillus</taxon>
    </lineage>
</organism>
<dbReference type="GO" id="GO:0004560">
    <property type="term" value="F:alpha-L-fucosidase activity"/>
    <property type="evidence" value="ECO:0007669"/>
    <property type="project" value="InterPro"/>
</dbReference>
<dbReference type="PANTHER" id="PTHR10030">
    <property type="entry name" value="ALPHA-L-FUCOSIDASE"/>
    <property type="match status" value="1"/>
</dbReference>
<dbReference type="EMBL" id="QLLI01000002">
    <property type="protein sequence ID" value="RAJ00534.1"/>
    <property type="molecule type" value="Genomic_DNA"/>
</dbReference>
<reference evidence="9 11" key="1">
    <citation type="submission" date="2018-05" db="EMBL/GenBank/DDBJ databases">
        <title>Freshwater and sediment microbial communities from various areas in North America, analyzing microbe dynamics in response to fracking.</title>
        <authorList>
            <person name="Lamendella R."/>
        </authorList>
    </citation>
    <scope>NUCLEOTIDE SEQUENCE [LARGE SCALE GENOMIC DNA]</scope>
    <source>
        <strain evidence="9 11">DB-3</strain>
        <strain evidence="10 12">NG-13</strain>
    </source>
</reference>
<keyword evidence="12" id="KW-1185">Reference proteome</keyword>
<evidence type="ECO:0000256" key="2">
    <source>
        <dbReference type="ARBA" id="ARBA00007951"/>
    </source>
</evidence>
<protein>
    <recommendedName>
        <fullName evidence="3">alpha-L-fucosidase</fullName>
        <ecNumber evidence="3">3.2.1.51</ecNumber>
    </recommendedName>
</protein>
<dbReference type="PANTHER" id="PTHR10030:SF37">
    <property type="entry name" value="ALPHA-L-FUCOSIDASE-RELATED"/>
    <property type="match status" value="1"/>
</dbReference>
<keyword evidence="5" id="KW-0378">Hydrolase</keyword>
<evidence type="ECO:0000259" key="8">
    <source>
        <dbReference type="Pfam" id="PF16757"/>
    </source>
</evidence>
<dbReference type="InterPro" id="IPR031919">
    <property type="entry name" value="Fucosidase_C"/>
</dbReference>
<keyword evidence="4" id="KW-0732">Signal</keyword>
<dbReference type="Pfam" id="PF01120">
    <property type="entry name" value="Alpha_L_fucos"/>
    <property type="match status" value="1"/>
</dbReference>
<keyword evidence="6" id="KW-0326">Glycosidase</keyword>
<comment type="similarity">
    <text evidence="2">Belongs to the glycosyl hydrolase 29 family.</text>
</comment>
<name>A0A855XQJ4_9BACL</name>
<dbReference type="EMBL" id="QGTZ01000010">
    <property type="protein sequence ID" value="PWW36838.1"/>
    <property type="molecule type" value="Genomic_DNA"/>
</dbReference>
<evidence type="ECO:0000313" key="12">
    <source>
        <dbReference type="Proteomes" id="UP000248827"/>
    </source>
</evidence>
<gene>
    <name evidence="10" type="ORF">DET54_10220</name>
    <name evidence="9" type="ORF">DET56_110278</name>
</gene>
<dbReference type="Gene3D" id="3.20.20.80">
    <property type="entry name" value="Glycosidases"/>
    <property type="match status" value="1"/>
</dbReference>
<dbReference type="Pfam" id="PF16757">
    <property type="entry name" value="Fucosidase_C"/>
    <property type="match status" value="1"/>
</dbReference>
<dbReference type="InterPro" id="IPR000933">
    <property type="entry name" value="Glyco_hydro_29"/>
</dbReference>
<dbReference type="EC" id="3.2.1.51" evidence="3"/>
<evidence type="ECO:0000256" key="5">
    <source>
        <dbReference type="ARBA" id="ARBA00022801"/>
    </source>
</evidence>
<sequence length="489" mass="57040">MRTMLDKNEYLQQIDKTIAEGKYKDNWNSLSAFEVPEWYKNAKFGIFIHWGLYSIPAYDSEWYSRNMYIEGSKAYEHHLSVYGHPKEFGYKDFIPMFRAEKFDADEWATLFKQAGARYVMPVAEHHDGFQMYKSSISHYNTYEMGPKRDLLGEMKVAYEKQGLTLCVSSHRAEHWFFMSHGKNFDSDVKEPLKRGDFYWPAMPEPDHQDLYGSPPTDEYLEDWLIRCCELVDQYKPSVFYFDWWIQTAAFKPYLKKFSAYYYNKGEVWGIPVAINYKHDAFMLGCAVPDVERGQFADLKPYFWQTDTAVAKNSWCYTENNNYKTADEIIRDLVDIVSKNGSLLLNVGPKADGSIPNEDRDILLAIGQWLEVNGEAIYDTTFWRTYGEGPTEVKEGQFTDGETKIFTSEDIRFTVKESCLYATVMAYPENGIVHIRSLKENSHHFHGLIRDIQVLGFDEQPEWSRTEESLTITTRNVHSGSPVVFKLELD</sequence>
<dbReference type="Proteomes" id="UP000247078">
    <property type="component" value="Unassembled WGS sequence"/>
</dbReference>
<evidence type="ECO:0000256" key="6">
    <source>
        <dbReference type="ARBA" id="ARBA00023295"/>
    </source>
</evidence>
<proteinExistence type="inferred from homology"/>
<feature type="domain" description="Glycoside hydrolase family 29 N-terminal" evidence="7">
    <location>
        <begin position="12"/>
        <end position="374"/>
    </location>
</feature>
<dbReference type="GO" id="GO:0006004">
    <property type="term" value="P:fucose metabolic process"/>
    <property type="evidence" value="ECO:0007669"/>
    <property type="project" value="InterPro"/>
</dbReference>
<dbReference type="PRINTS" id="PR00741">
    <property type="entry name" value="GLHYDRLASE29"/>
</dbReference>
<dbReference type="AlphaFoldDB" id="A0A855XQJ4"/>
<evidence type="ECO:0000313" key="11">
    <source>
        <dbReference type="Proteomes" id="UP000247078"/>
    </source>
</evidence>
<dbReference type="SMART" id="SM00812">
    <property type="entry name" value="Alpha_L_fucos"/>
    <property type="match status" value="1"/>
</dbReference>
<evidence type="ECO:0000313" key="9">
    <source>
        <dbReference type="EMBL" id="PWW36838.1"/>
    </source>
</evidence>
<dbReference type="InterPro" id="IPR017853">
    <property type="entry name" value="GH"/>
</dbReference>
<evidence type="ECO:0000259" key="7">
    <source>
        <dbReference type="Pfam" id="PF01120"/>
    </source>
</evidence>
<dbReference type="Gene3D" id="2.60.40.1180">
    <property type="entry name" value="Golgi alpha-mannosidase II"/>
    <property type="match status" value="1"/>
</dbReference>
<dbReference type="SUPFAM" id="SSF51445">
    <property type="entry name" value="(Trans)glycosidases"/>
    <property type="match status" value="1"/>
</dbReference>
<evidence type="ECO:0000313" key="10">
    <source>
        <dbReference type="EMBL" id="RAJ00534.1"/>
    </source>
</evidence>
<dbReference type="Proteomes" id="UP000248827">
    <property type="component" value="Unassembled WGS sequence"/>
</dbReference>
<evidence type="ECO:0000256" key="4">
    <source>
        <dbReference type="ARBA" id="ARBA00022729"/>
    </source>
</evidence>
<dbReference type="InterPro" id="IPR057739">
    <property type="entry name" value="Glyco_hydro_29_N"/>
</dbReference>
<dbReference type="PIRSF" id="PIRSF001092">
    <property type="entry name" value="Alpha-L-fucosidase"/>
    <property type="match status" value="1"/>
</dbReference>
<dbReference type="GO" id="GO:0005764">
    <property type="term" value="C:lysosome"/>
    <property type="evidence" value="ECO:0007669"/>
    <property type="project" value="TreeGrafter"/>
</dbReference>
<evidence type="ECO:0000256" key="1">
    <source>
        <dbReference type="ARBA" id="ARBA00004071"/>
    </source>
</evidence>
<evidence type="ECO:0000256" key="3">
    <source>
        <dbReference type="ARBA" id="ARBA00012662"/>
    </source>
</evidence>
<dbReference type="FunFam" id="3.20.20.80:FF:000158">
    <property type="entry name" value="Exported alpha-L-fucosidase"/>
    <property type="match status" value="1"/>
</dbReference>
<comment type="caution">
    <text evidence="9">The sequence shown here is derived from an EMBL/GenBank/DDBJ whole genome shotgun (WGS) entry which is preliminary data.</text>
</comment>
<dbReference type="InterPro" id="IPR013780">
    <property type="entry name" value="Glyco_hydro_b"/>
</dbReference>